<sequence>MESEPKHPYIHIGYSDKFKNKIYGETRLDTLKAVLKEIKK</sequence>
<reference evidence="1 2" key="1">
    <citation type="submission" date="2024-01" db="EMBL/GenBank/DDBJ databases">
        <title>Complete genome sequence of Citroniella saccharovorans strain M6.X9, isolated from human fecal sample.</title>
        <authorList>
            <person name="Cheng G."/>
            <person name="Westerholm M."/>
            <person name="Schnurer A."/>
        </authorList>
    </citation>
    <scope>NUCLEOTIDE SEQUENCE [LARGE SCALE GENOMIC DNA]</scope>
    <source>
        <strain evidence="1 2">DSM 29873</strain>
    </source>
</reference>
<accession>A0AAW9MRF2</accession>
<dbReference type="Proteomes" id="UP001357733">
    <property type="component" value="Unassembled WGS sequence"/>
</dbReference>
<dbReference type="EMBL" id="JAYKOT010000001">
    <property type="protein sequence ID" value="MEB3428551.1"/>
    <property type="molecule type" value="Genomic_DNA"/>
</dbReference>
<evidence type="ECO:0000313" key="2">
    <source>
        <dbReference type="Proteomes" id="UP001357733"/>
    </source>
</evidence>
<gene>
    <name evidence="1" type="ORF">VLK81_00595</name>
</gene>
<comment type="caution">
    <text evidence="1">The sequence shown here is derived from an EMBL/GenBank/DDBJ whole genome shotgun (WGS) entry which is preliminary data.</text>
</comment>
<dbReference type="AlphaFoldDB" id="A0AAW9MRF2"/>
<evidence type="ECO:0000313" key="1">
    <source>
        <dbReference type="EMBL" id="MEB3428551.1"/>
    </source>
</evidence>
<name>A0AAW9MRF2_9FIRM</name>
<protein>
    <submittedName>
        <fullName evidence="1">Uncharacterized protein</fullName>
    </submittedName>
</protein>
<keyword evidence="2" id="KW-1185">Reference proteome</keyword>
<organism evidence="1 2">
    <name type="scientific">Citroniella saccharovorans</name>
    <dbReference type="NCBI Taxonomy" id="2053367"/>
    <lineage>
        <taxon>Bacteria</taxon>
        <taxon>Bacillati</taxon>
        <taxon>Bacillota</taxon>
        <taxon>Tissierellia</taxon>
        <taxon>Tissierellales</taxon>
        <taxon>Peptoniphilaceae</taxon>
        <taxon>Citroniella</taxon>
    </lineage>
</organism>
<dbReference type="RefSeq" id="WP_324618631.1">
    <property type="nucleotide sequence ID" value="NZ_JAYKOT010000001.1"/>
</dbReference>
<proteinExistence type="predicted"/>